<evidence type="ECO:0000313" key="2">
    <source>
        <dbReference type="EMBL" id="KAF4443019.1"/>
    </source>
</evidence>
<gene>
    <name evidence="2" type="ORF">FACUT_1571</name>
</gene>
<dbReference type="Proteomes" id="UP000536711">
    <property type="component" value="Unassembled WGS sequence"/>
</dbReference>
<dbReference type="InterPro" id="IPR045518">
    <property type="entry name" value="2EXR"/>
</dbReference>
<dbReference type="Pfam" id="PF20150">
    <property type="entry name" value="2EXR"/>
    <property type="match status" value="1"/>
</dbReference>
<proteinExistence type="predicted"/>
<feature type="domain" description="2EXR" evidence="1">
    <location>
        <begin position="5"/>
        <end position="92"/>
    </location>
</feature>
<dbReference type="OrthoDB" id="3596450at2759"/>
<reference evidence="2 3" key="1">
    <citation type="submission" date="2020-01" db="EMBL/GenBank/DDBJ databases">
        <title>Identification and distribution of gene clusters putatively required for synthesis of sphingolipid metabolism inhibitors in phylogenetically diverse species of the filamentous fungus Fusarium.</title>
        <authorList>
            <person name="Kim H.-S."/>
            <person name="Busman M."/>
            <person name="Brown D.W."/>
            <person name="Divon H."/>
            <person name="Uhlig S."/>
            <person name="Proctor R.H."/>
        </authorList>
    </citation>
    <scope>NUCLEOTIDE SEQUENCE [LARGE SCALE GENOMIC DNA]</scope>
    <source>
        <strain evidence="2 3">NRRL 13308</strain>
    </source>
</reference>
<organism evidence="2 3">
    <name type="scientific">Fusarium acutatum</name>
    <dbReference type="NCBI Taxonomy" id="78861"/>
    <lineage>
        <taxon>Eukaryota</taxon>
        <taxon>Fungi</taxon>
        <taxon>Dikarya</taxon>
        <taxon>Ascomycota</taxon>
        <taxon>Pezizomycotina</taxon>
        <taxon>Sordariomycetes</taxon>
        <taxon>Hypocreomycetidae</taxon>
        <taxon>Hypocreales</taxon>
        <taxon>Nectriaceae</taxon>
        <taxon>Fusarium</taxon>
        <taxon>Fusarium fujikuroi species complex</taxon>
    </lineage>
</organism>
<name>A0A8H4K5R9_9HYPO</name>
<keyword evidence="3" id="KW-1185">Reference proteome</keyword>
<dbReference type="EMBL" id="JAADJF010000035">
    <property type="protein sequence ID" value="KAF4443019.1"/>
    <property type="molecule type" value="Genomic_DNA"/>
</dbReference>
<evidence type="ECO:0000259" key="1">
    <source>
        <dbReference type="Pfam" id="PF20150"/>
    </source>
</evidence>
<dbReference type="AlphaFoldDB" id="A0A8H4K5R9"/>
<comment type="caution">
    <text evidence="2">The sequence shown here is derived from an EMBL/GenBank/DDBJ whole genome shotgun (WGS) entry which is preliminary data.</text>
</comment>
<sequence length="346" mass="40297">MACSFHPFPRLPVELRLQIWDAACLSYIFYDHRKPRMHYIDVELSADSNTLLAYHRSMVDVVEGDDKSGCLVHALWTACTESREGVSRYWRNYPYGNISPPPARLRMRENEGVGDASVCPTDDIFCIKAKSWKWKAPNGNDKPWRVAIPHLSPTGPQNVYIKRIAFEFDPTWNIDLPGNYYDLASGNSTRGSFSCFFYRAFFKYATEPEVYLIEKTGQWTGYLPKDHFSESSFCKDYETDYALVQPYYRCFRCQDWHETDGAFANVRSFIDKLEELCEVCEPDRPGTKHDHYVDWRWIRSGYLSSDCIRYIARLDKKIKDCVGPQVNMNFPLLRPSGDDIWDSGFM</sequence>
<evidence type="ECO:0000313" key="3">
    <source>
        <dbReference type="Proteomes" id="UP000536711"/>
    </source>
</evidence>
<accession>A0A8H4K5R9</accession>
<protein>
    <recommendedName>
        <fullName evidence="1">2EXR domain-containing protein</fullName>
    </recommendedName>
</protein>